<feature type="active site" description="Proton acceptor" evidence="5">
    <location>
        <position position="259"/>
    </location>
</feature>
<evidence type="ECO:0000256" key="3">
    <source>
        <dbReference type="ARBA" id="ARBA00022691"/>
    </source>
</evidence>
<keyword evidence="1 8" id="KW-0489">Methyltransferase</keyword>
<dbReference type="InterPro" id="IPR036390">
    <property type="entry name" value="WH_DNA-bd_sf"/>
</dbReference>
<organism evidence="8 9">
    <name type="scientific">Dorcoceras hygrometricum</name>
    <dbReference type="NCBI Taxonomy" id="472368"/>
    <lineage>
        <taxon>Eukaryota</taxon>
        <taxon>Viridiplantae</taxon>
        <taxon>Streptophyta</taxon>
        <taxon>Embryophyta</taxon>
        <taxon>Tracheophyta</taxon>
        <taxon>Spermatophyta</taxon>
        <taxon>Magnoliopsida</taxon>
        <taxon>eudicotyledons</taxon>
        <taxon>Gunneridae</taxon>
        <taxon>Pentapetalae</taxon>
        <taxon>asterids</taxon>
        <taxon>lamiids</taxon>
        <taxon>Lamiales</taxon>
        <taxon>Gesneriaceae</taxon>
        <taxon>Didymocarpoideae</taxon>
        <taxon>Trichosporeae</taxon>
        <taxon>Loxocarpinae</taxon>
        <taxon>Dorcoceras</taxon>
    </lineage>
</organism>
<evidence type="ECO:0000256" key="4">
    <source>
        <dbReference type="ARBA" id="ARBA00034481"/>
    </source>
</evidence>
<dbReference type="CDD" id="cd02440">
    <property type="entry name" value="AdoMet_MTases"/>
    <property type="match status" value="1"/>
</dbReference>
<dbReference type="Pfam" id="PF00891">
    <property type="entry name" value="Methyltransf_2"/>
    <property type="match status" value="1"/>
</dbReference>
<name>A0A2Z7CVL3_9LAMI</name>
<feature type="domain" description="O-methyltransferase C-terminal" evidence="6">
    <location>
        <begin position="126"/>
        <end position="334"/>
    </location>
</feature>
<feature type="domain" description="O-methyltransferase dimerisation" evidence="7">
    <location>
        <begin position="20"/>
        <end position="108"/>
    </location>
</feature>
<evidence type="ECO:0000259" key="7">
    <source>
        <dbReference type="Pfam" id="PF08100"/>
    </source>
</evidence>
<keyword evidence="2 8" id="KW-0808">Transferase</keyword>
<keyword evidence="3" id="KW-0949">S-adenosyl-L-methionine</keyword>
<dbReference type="InterPro" id="IPR036388">
    <property type="entry name" value="WH-like_DNA-bd_sf"/>
</dbReference>
<dbReference type="InterPro" id="IPR029063">
    <property type="entry name" value="SAM-dependent_MTases_sf"/>
</dbReference>
<evidence type="ECO:0000256" key="5">
    <source>
        <dbReference type="PIRSR" id="PIRSR005739-1"/>
    </source>
</evidence>
<dbReference type="AlphaFoldDB" id="A0A2Z7CVL3"/>
<dbReference type="GO" id="GO:0046983">
    <property type="term" value="F:protein dimerization activity"/>
    <property type="evidence" value="ECO:0007669"/>
    <property type="project" value="InterPro"/>
</dbReference>
<accession>A0A2Z7CVL3</accession>
<dbReference type="InterPro" id="IPR001077">
    <property type="entry name" value="COMT_C"/>
</dbReference>
<dbReference type="SUPFAM" id="SSF53335">
    <property type="entry name" value="S-adenosyl-L-methionine-dependent methyltransferases"/>
    <property type="match status" value="1"/>
</dbReference>
<dbReference type="Gene3D" id="3.40.50.150">
    <property type="entry name" value="Vaccinia Virus protein VP39"/>
    <property type="match status" value="1"/>
</dbReference>
<dbReference type="InterPro" id="IPR012967">
    <property type="entry name" value="COMT_dimerisation"/>
</dbReference>
<dbReference type="SUPFAM" id="SSF46785">
    <property type="entry name" value="Winged helix' DNA-binding domain"/>
    <property type="match status" value="1"/>
</dbReference>
<evidence type="ECO:0000313" key="9">
    <source>
        <dbReference type="Proteomes" id="UP000250235"/>
    </source>
</evidence>
<sequence>MEGKAKTQEKEAQAAQLDIWKYVFGFTPIAVLKCAIELHISETLEYHGGSITLPELSASLRCSPSALHRIMRYLTHHGFFKQTRIIRDQQESSLCYTQTPRSRLLLKDGMAALILLESSPVMLAPWHYLSRHARLLDGACPFESAHGGADVWEYSAANPDHSKLINDAMACHARLAVSAIVNKHPEVLEGVSSLVDIGGGDGTALHALVKACPWIRGINYDLPHVVSLAPHRQGVEHVAGDMFKMVPKADAAFLMWVLHDWSDEECVVILRNCMEAIPKDKGKVIIVEAVVKEGDDDEYSEVRLALDMVMMAHTEKGKERSSEEWQCLVKKAGFTKYTETRIQDVTSVIQVYP</sequence>
<dbReference type="FunFam" id="3.40.50.150:FF:000294">
    <property type="entry name" value="O-methyltransferase family protein"/>
    <property type="match status" value="1"/>
</dbReference>
<dbReference type="PANTHER" id="PTHR11746">
    <property type="entry name" value="O-METHYLTRANSFERASE"/>
    <property type="match status" value="1"/>
</dbReference>
<dbReference type="Pfam" id="PF08100">
    <property type="entry name" value="Dimerisation"/>
    <property type="match status" value="1"/>
</dbReference>
<dbReference type="OrthoDB" id="1606438at2759"/>
<evidence type="ECO:0000256" key="1">
    <source>
        <dbReference type="ARBA" id="ARBA00022603"/>
    </source>
</evidence>
<dbReference type="Gene3D" id="1.10.10.10">
    <property type="entry name" value="Winged helix-like DNA-binding domain superfamily/Winged helix DNA-binding domain"/>
    <property type="match status" value="1"/>
</dbReference>
<dbReference type="InterPro" id="IPR016461">
    <property type="entry name" value="COMT-like"/>
</dbReference>
<keyword evidence="9" id="KW-1185">Reference proteome</keyword>
<dbReference type="PIRSF" id="PIRSF005739">
    <property type="entry name" value="O-mtase"/>
    <property type="match status" value="1"/>
</dbReference>
<dbReference type="GO" id="GO:0032259">
    <property type="term" value="P:methylation"/>
    <property type="evidence" value="ECO:0007669"/>
    <property type="project" value="UniProtKB-KW"/>
</dbReference>
<proteinExistence type="inferred from homology"/>
<reference evidence="8 9" key="1">
    <citation type="journal article" date="2015" name="Proc. Natl. Acad. Sci. U.S.A.">
        <title>The resurrection genome of Boea hygrometrica: A blueprint for survival of dehydration.</title>
        <authorList>
            <person name="Xiao L."/>
            <person name="Yang G."/>
            <person name="Zhang L."/>
            <person name="Yang X."/>
            <person name="Zhao S."/>
            <person name="Ji Z."/>
            <person name="Zhou Q."/>
            <person name="Hu M."/>
            <person name="Wang Y."/>
            <person name="Chen M."/>
            <person name="Xu Y."/>
            <person name="Jin H."/>
            <person name="Xiao X."/>
            <person name="Hu G."/>
            <person name="Bao F."/>
            <person name="Hu Y."/>
            <person name="Wan P."/>
            <person name="Li L."/>
            <person name="Deng X."/>
            <person name="Kuang T."/>
            <person name="Xiang C."/>
            <person name="Zhu J.K."/>
            <person name="Oliver M.J."/>
            <person name="He Y."/>
        </authorList>
    </citation>
    <scope>NUCLEOTIDE SEQUENCE [LARGE SCALE GENOMIC DNA]</scope>
    <source>
        <strain evidence="9">cv. XS01</strain>
    </source>
</reference>
<gene>
    <name evidence="8" type="ORF">F511_12901</name>
</gene>
<dbReference type="PROSITE" id="PS51683">
    <property type="entry name" value="SAM_OMT_II"/>
    <property type="match status" value="1"/>
</dbReference>
<dbReference type="Proteomes" id="UP000250235">
    <property type="component" value="Unassembled WGS sequence"/>
</dbReference>
<comment type="similarity">
    <text evidence="4">Belongs to the class I-like SAM-binding methyltransferase superfamily. Cation-independent O-methyltransferase family. COMT subfamily.</text>
</comment>
<dbReference type="EMBL" id="KQ992573">
    <property type="protein sequence ID" value="KZV50027.1"/>
    <property type="molecule type" value="Genomic_DNA"/>
</dbReference>
<evidence type="ECO:0000259" key="6">
    <source>
        <dbReference type="Pfam" id="PF00891"/>
    </source>
</evidence>
<evidence type="ECO:0000313" key="8">
    <source>
        <dbReference type="EMBL" id="KZV50027.1"/>
    </source>
</evidence>
<evidence type="ECO:0000256" key="2">
    <source>
        <dbReference type="ARBA" id="ARBA00022679"/>
    </source>
</evidence>
<protein>
    <submittedName>
        <fullName evidence="8">RS-norcoclaurine 6-O-methyltransferase</fullName>
    </submittedName>
</protein>
<dbReference type="GO" id="GO:0008171">
    <property type="term" value="F:O-methyltransferase activity"/>
    <property type="evidence" value="ECO:0007669"/>
    <property type="project" value="InterPro"/>
</dbReference>